<evidence type="ECO:0000256" key="1">
    <source>
        <dbReference type="SAM" id="Phobius"/>
    </source>
</evidence>
<keyword evidence="1" id="KW-1133">Transmembrane helix</keyword>
<feature type="transmembrane region" description="Helical" evidence="1">
    <location>
        <begin position="6"/>
        <end position="28"/>
    </location>
</feature>
<reference evidence="2" key="1">
    <citation type="journal article" date="2020" name="mSystems">
        <title>Genome- and Community-Level Interaction Insights into Carbon Utilization and Element Cycling Functions of Hydrothermarchaeota in Hydrothermal Sediment.</title>
        <authorList>
            <person name="Zhou Z."/>
            <person name="Liu Y."/>
            <person name="Xu W."/>
            <person name="Pan J."/>
            <person name="Luo Z.H."/>
            <person name="Li M."/>
        </authorList>
    </citation>
    <scope>NUCLEOTIDE SEQUENCE [LARGE SCALE GENOMIC DNA]</scope>
    <source>
        <strain evidence="2">SpSt-361</strain>
    </source>
</reference>
<evidence type="ECO:0000313" key="2">
    <source>
        <dbReference type="EMBL" id="HEX62016.1"/>
    </source>
</evidence>
<protein>
    <recommendedName>
        <fullName evidence="3">DUF948 domain-containing protein</fullName>
    </recommendedName>
</protein>
<keyword evidence="1" id="KW-0472">Membrane</keyword>
<dbReference type="EMBL" id="DSPJ01000068">
    <property type="protein sequence ID" value="HEX62016.1"/>
    <property type="molecule type" value="Genomic_DNA"/>
</dbReference>
<comment type="caution">
    <text evidence="2">The sequence shown here is derived from an EMBL/GenBank/DDBJ whole genome shotgun (WGS) entry which is preliminary data.</text>
</comment>
<keyword evidence="1" id="KW-0812">Transmembrane</keyword>
<gene>
    <name evidence="2" type="ORF">ENR01_02585</name>
</gene>
<sequence length="93" mass="10186">MTETLLLIIIALLTVNILFVGVYIVLVLKEVRQAIAKMNQILDSFSTISTAIANPVSSASGFFSAIVEGVKAFRKIQDVVEKKREKESNESGE</sequence>
<name>A0A831Z1C1_UNCKA</name>
<organism evidence="2">
    <name type="scientific">candidate division WWE3 bacterium</name>
    <dbReference type="NCBI Taxonomy" id="2053526"/>
    <lineage>
        <taxon>Bacteria</taxon>
        <taxon>Katanobacteria</taxon>
    </lineage>
</organism>
<evidence type="ECO:0008006" key="3">
    <source>
        <dbReference type="Google" id="ProtNLM"/>
    </source>
</evidence>
<dbReference type="AlphaFoldDB" id="A0A831Z1C1"/>
<proteinExistence type="predicted"/>
<accession>A0A831Z1C1</accession>